<dbReference type="InterPro" id="IPR052517">
    <property type="entry name" value="GlcG_carb_metab_protein"/>
</dbReference>
<evidence type="ECO:0000313" key="1">
    <source>
        <dbReference type="EMBL" id="MFA9460774.1"/>
    </source>
</evidence>
<dbReference type="RefSeq" id="WP_373655561.1">
    <property type="nucleotide sequence ID" value="NZ_JBGUAW010000005.1"/>
</dbReference>
<organism evidence="1 2">
    <name type="scientific">Thiohalorhabdus methylotrophus</name>
    <dbReference type="NCBI Taxonomy" id="3242694"/>
    <lineage>
        <taxon>Bacteria</taxon>
        <taxon>Pseudomonadati</taxon>
        <taxon>Pseudomonadota</taxon>
        <taxon>Gammaproteobacteria</taxon>
        <taxon>Thiohalorhabdales</taxon>
        <taxon>Thiohalorhabdaceae</taxon>
        <taxon>Thiohalorhabdus</taxon>
    </lineage>
</organism>
<comment type="caution">
    <text evidence="1">The sequence shown here is derived from an EMBL/GenBank/DDBJ whole genome shotgun (WGS) entry which is preliminary data.</text>
</comment>
<dbReference type="Pfam" id="PF03928">
    <property type="entry name" value="HbpS-like"/>
    <property type="match status" value="1"/>
</dbReference>
<dbReference type="Gene3D" id="3.30.450.150">
    <property type="entry name" value="Haem-degrading domain"/>
    <property type="match status" value="1"/>
</dbReference>
<name>A0ABV4TUI1_9GAMM</name>
<keyword evidence="2" id="KW-1185">Reference proteome</keyword>
<accession>A0ABV4TUI1</accession>
<dbReference type="InterPro" id="IPR038084">
    <property type="entry name" value="PduO/GlcC-like_sf"/>
</dbReference>
<gene>
    <name evidence="1" type="ORF">ACERLL_08045</name>
</gene>
<proteinExistence type="predicted"/>
<reference evidence="1 2" key="1">
    <citation type="submission" date="2024-08" db="EMBL/GenBank/DDBJ databases">
        <title>Whole-genome sequencing of halo(alkali)philic microorganisms from hypersaline lakes.</title>
        <authorList>
            <person name="Sorokin D.Y."/>
            <person name="Merkel A.Y."/>
            <person name="Messina E."/>
            <person name="Yakimov M."/>
        </authorList>
    </citation>
    <scope>NUCLEOTIDE SEQUENCE [LARGE SCALE GENOMIC DNA]</scope>
    <source>
        <strain evidence="1 2">Cl-TMA</strain>
    </source>
</reference>
<dbReference type="PANTHER" id="PTHR34309:SF10">
    <property type="entry name" value="SLR1406 PROTEIN"/>
    <property type="match status" value="1"/>
</dbReference>
<dbReference type="InterPro" id="IPR005624">
    <property type="entry name" value="PduO/GlcC-like"/>
</dbReference>
<dbReference type="PANTHER" id="PTHR34309">
    <property type="entry name" value="SLR1406 PROTEIN"/>
    <property type="match status" value="1"/>
</dbReference>
<evidence type="ECO:0000313" key="2">
    <source>
        <dbReference type="Proteomes" id="UP001575181"/>
    </source>
</evidence>
<protein>
    <submittedName>
        <fullName evidence="1">Heme-binding protein</fullName>
    </submittedName>
</protein>
<dbReference type="Proteomes" id="UP001575181">
    <property type="component" value="Unassembled WGS sequence"/>
</dbReference>
<dbReference type="SUPFAM" id="SSF143744">
    <property type="entry name" value="GlcG-like"/>
    <property type="match status" value="1"/>
</dbReference>
<dbReference type="EMBL" id="JBGUAW010000005">
    <property type="protein sequence ID" value="MFA9460774.1"/>
    <property type="molecule type" value="Genomic_DNA"/>
</dbReference>
<sequence length="163" mass="17074">MLAACLLLPFGAQAQTAGQDFMSVKRMSMELARDIAQAAVKACRDKGYQVTAAVVDRNGDTQVVMRDVYAPEVSLRIAKQKAYTSVMFSVSTKELEASRPEAGSTLNHVEGLLFARGALPIEMGSGTMVGAVGVSGAPGGDIDEACAQKGLDAVAERLQFGGM</sequence>